<protein>
    <submittedName>
        <fullName evidence="7">Carbohydrate kinase family protein</fullName>
    </submittedName>
</protein>
<comment type="similarity">
    <text evidence="1 4">Belongs to the carbohydrate kinase PfkB family.</text>
</comment>
<keyword evidence="2 4" id="KW-0808">Transferase</keyword>
<evidence type="ECO:0000256" key="5">
    <source>
        <dbReference type="SAM" id="MobiDB-lite"/>
    </source>
</evidence>
<comment type="caution">
    <text evidence="7">The sequence shown here is derived from an EMBL/GenBank/DDBJ whole genome shotgun (WGS) entry which is preliminary data.</text>
</comment>
<evidence type="ECO:0000313" key="7">
    <source>
        <dbReference type="EMBL" id="HDP76636.1"/>
    </source>
</evidence>
<dbReference type="Pfam" id="PF00294">
    <property type="entry name" value="PfkB"/>
    <property type="match status" value="2"/>
</dbReference>
<gene>
    <name evidence="7" type="ORF">ENN47_00325</name>
</gene>
<evidence type="ECO:0000256" key="1">
    <source>
        <dbReference type="ARBA" id="ARBA00010688"/>
    </source>
</evidence>
<accession>A0A7C1CU02</accession>
<dbReference type="PROSITE" id="PS00584">
    <property type="entry name" value="PFKB_KINASES_2"/>
    <property type="match status" value="1"/>
</dbReference>
<feature type="region of interest" description="Disordered" evidence="5">
    <location>
        <begin position="1"/>
        <end position="20"/>
    </location>
</feature>
<feature type="compositionally biased region" description="Polar residues" evidence="5">
    <location>
        <begin position="10"/>
        <end position="20"/>
    </location>
</feature>
<dbReference type="GO" id="GO:0006796">
    <property type="term" value="P:phosphate-containing compound metabolic process"/>
    <property type="evidence" value="ECO:0007669"/>
    <property type="project" value="UniProtKB-ARBA"/>
</dbReference>
<proteinExistence type="inferred from homology"/>
<evidence type="ECO:0000259" key="6">
    <source>
        <dbReference type="Pfam" id="PF00294"/>
    </source>
</evidence>
<keyword evidence="3 4" id="KW-0418">Kinase</keyword>
<evidence type="ECO:0000256" key="2">
    <source>
        <dbReference type="ARBA" id="ARBA00022679"/>
    </source>
</evidence>
<dbReference type="InterPro" id="IPR002139">
    <property type="entry name" value="Ribo/fructo_kinase"/>
</dbReference>
<dbReference type="InterPro" id="IPR029056">
    <property type="entry name" value="Ribokinase-like"/>
</dbReference>
<organism evidence="7">
    <name type="scientific">Mesotoga infera</name>
    <dbReference type="NCBI Taxonomy" id="1236046"/>
    <lineage>
        <taxon>Bacteria</taxon>
        <taxon>Thermotogati</taxon>
        <taxon>Thermotogota</taxon>
        <taxon>Thermotogae</taxon>
        <taxon>Kosmotogales</taxon>
        <taxon>Kosmotogaceae</taxon>
        <taxon>Mesotoga</taxon>
    </lineage>
</organism>
<reference evidence="7" key="1">
    <citation type="journal article" date="2020" name="mSystems">
        <title>Genome- and Community-Level Interaction Insights into Carbon Utilization and Element Cycling Functions of Hydrothermarchaeota in Hydrothermal Sediment.</title>
        <authorList>
            <person name="Zhou Z."/>
            <person name="Liu Y."/>
            <person name="Xu W."/>
            <person name="Pan J."/>
            <person name="Luo Z.H."/>
            <person name="Li M."/>
        </authorList>
    </citation>
    <scope>NUCLEOTIDE SEQUENCE [LARGE SCALE GENOMIC DNA]</scope>
    <source>
        <strain evidence="7">SpSt-1179</strain>
    </source>
</reference>
<dbReference type="Gene3D" id="3.40.1190.20">
    <property type="match status" value="1"/>
</dbReference>
<evidence type="ECO:0000256" key="4">
    <source>
        <dbReference type="RuleBase" id="RU003704"/>
    </source>
</evidence>
<dbReference type="AlphaFoldDB" id="A0A7C1CU02"/>
<feature type="domain" description="Carbohydrate kinase PfkB" evidence="6">
    <location>
        <begin position="40"/>
        <end position="147"/>
    </location>
</feature>
<name>A0A7C1CU02_9BACT</name>
<dbReference type="EMBL" id="DSBT01000013">
    <property type="protein sequence ID" value="HDP76636.1"/>
    <property type="molecule type" value="Genomic_DNA"/>
</dbReference>
<dbReference type="PANTHER" id="PTHR10584">
    <property type="entry name" value="SUGAR KINASE"/>
    <property type="match status" value="1"/>
</dbReference>
<dbReference type="SUPFAM" id="SSF53613">
    <property type="entry name" value="Ribokinase-like"/>
    <property type="match status" value="1"/>
</dbReference>
<feature type="domain" description="Carbohydrate kinase PfkB" evidence="6">
    <location>
        <begin position="219"/>
        <end position="304"/>
    </location>
</feature>
<sequence length="313" mass="34290">MGCAFGWSSHYRSSSHPPVSSLAEVSNQRLNERCCQMRTAVIGAASIDRYLILDSYPERDSMVFAKDTHNFIGGSGANIALNLSRHVETDFYFGTGNDLTSEWILKRLSSSELNLSYKIENGPGAETIVMLDSHGERRIISLGGHALFEGVIDEKRYDAICVADSFKEVAVDAFRKATESLKVYVPGGCGLYFGVNTVIEISCLSDFTILSEGEAQIIQDRINEITSNVIITRGSSETLWIDGNKSRRSFEVENTGVKIVDTTGAGDAFAAGFIEKFTKTGDPVQSIYHAHRKAAEVISVIGPNLVEGRKDLR</sequence>
<evidence type="ECO:0000256" key="3">
    <source>
        <dbReference type="ARBA" id="ARBA00022777"/>
    </source>
</evidence>
<dbReference type="InterPro" id="IPR011611">
    <property type="entry name" value="PfkB_dom"/>
</dbReference>
<dbReference type="PRINTS" id="PR00990">
    <property type="entry name" value="RIBOKINASE"/>
</dbReference>
<dbReference type="GO" id="GO:0016301">
    <property type="term" value="F:kinase activity"/>
    <property type="evidence" value="ECO:0007669"/>
    <property type="project" value="UniProtKB-KW"/>
</dbReference>
<dbReference type="Proteomes" id="UP000886198">
    <property type="component" value="Unassembled WGS sequence"/>
</dbReference>
<dbReference type="PANTHER" id="PTHR10584:SF166">
    <property type="entry name" value="RIBOKINASE"/>
    <property type="match status" value="1"/>
</dbReference>
<dbReference type="InterPro" id="IPR002173">
    <property type="entry name" value="Carboh/pur_kinase_PfkB_CS"/>
</dbReference>